<name>A0AAF0CS47_9BACT</name>
<dbReference type="Gene3D" id="2.70.98.70">
    <property type="match status" value="1"/>
</dbReference>
<dbReference type="Pfam" id="PF07940">
    <property type="entry name" value="Hepar_II_III_C"/>
    <property type="match status" value="1"/>
</dbReference>
<dbReference type="EMBL" id="CP119075">
    <property type="protein sequence ID" value="WED66981.1"/>
    <property type="molecule type" value="Genomic_DNA"/>
</dbReference>
<dbReference type="GO" id="GO:0016829">
    <property type="term" value="F:lyase activity"/>
    <property type="evidence" value="ECO:0007669"/>
    <property type="project" value="InterPro"/>
</dbReference>
<evidence type="ECO:0000256" key="2">
    <source>
        <dbReference type="SAM" id="SignalP"/>
    </source>
</evidence>
<dbReference type="Proteomes" id="UP001218638">
    <property type="component" value="Chromosome"/>
</dbReference>
<sequence length="699" mass="76699">MPTTRRSFLRSSALVASLPLLGTSRASAQLPPADSVVKPNPQGGLLFDRADVPHIRANLDLPRFADLRRELTEVDLADDRHFLEHELRLTNRVIDQARARKILERSAFVYAIYAQQPHLDIARLALRRLMDYPTWDYFIEGGTDIIGFQRAPEATIATCCALDWLGDELTTEEIAEAEDNIATKGAPACYLSLYGLKYPDRVRGWGFDRARDDIAIDIDFSRWPLILNATNLKIIPTCALGMAATWLHGRHPEANKWLEMSRQSAKAFSVMYGNDGSYDEGIGYWGYTTLHLALLAEVLHRRLGIDDRALINYPGTSRYAAVMTMPTLGAPVSNPHETKAYTATPKGTIVPENDTVNFGDSGVHGVDATVTPWIGRVADDPISSHISQHLGGMRHYHGAIWYDRDAPTAPLPDEWFDVRLNNDWVISRTGWTAADTVVALRSGGPANHEHADRNSVIFKAHGERLFHDPFKASYIPTHPQWVLRLTEAHTAVLIDGQGHQYHDGSEGTNSSWASAKVRAYATGPGWMTVTSEAAPAYQLVNDTVQRVERSAVLLKPDVLILLDRVTLDDAHPAPVQVRFQVYNEDGRGEAQATATGFTIVRPHAALTASVHGLPSLSTRVDRHDLPATSGVFPFAEVESAAAARHTILTVSAARATRGPAPLTEVTATATGWTVSVTQASTTQRVAIDATPDLPSIIVS</sequence>
<dbReference type="RefSeq" id="WP_330929696.1">
    <property type="nucleotide sequence ID" value="NZ_CP119075.1"/>
</dbReference>
<organism evidence="4 5">
    <name type="scientific">Synoicihabitans lomoniglobus</name>
    <dbReference type="NCBI Taxonomy" id="2909285"/>
    <lineage>
        <taxon>Bacteria</taxon>
        <taxon>Pseudomonadati</taxon>
        <taxon>Verrucomicrobiota</taxon>
        <taxon>Opitutia</taxon>
        <taxon>Opitutales</taxon>
        <taxon>Opitutaceae</taxon>
        <taxon>Synoicihabitans</taxon>
    </lineage>
</organism>
<dbReference type="GO" id="GO:0030313">
    <property type="term" value="C:cell envelope"/>
    <property type="evidence" value="ECO:0007669"/>
    <property type="project" value="UniProtKB-SubCell"/>
</dbReference>
<dbReference type="InterPro" id="IPR006311">
    <property type="entry name" value="TAT_signal"/>
</dbReference>
<feature type="domain" description="Heparinase II/III-like C-terminal" evidence="3">
    <location>
        <begin position="432"/>
        <end position="652"/>
    </location>
</feature>
<comment type="subcellular location">
    <subcellularLocation>
        <location evidence="1">Cell envelope</location>
    </subcellularLocation>
</comment>
<dbReference type="AlphaFoldDB" id="A0AAF0CS47"/>
<dbReference type="PROSITE" id="PS51318">
    <property type="entry name" value="TAT"/>
    <property type="match status" value="1"/>
</dbReference>
<proteinExistence type="predicted"/>
<dbReference type="Gene3D" id="1.50.10.100">
    <property type="entry name" value="Chondroitin AC/alginate lyase"/>
    <property type="match status" value="1"/>
</dbReference>
<keyword evidence="5" id="KW-1185">Reference proteome</keyword>
<reference evidence="4" key="1">
    <citation type="submission" date="2023-03" db="EMBL/GenBank/DDBJ databases">
        <title>Lomoglobus Profundus gen. nov., sp. nov., a novel member of the phylum Verrucomicrobia, isolated from deep-marine sediment of South China Sea.</title>
        <authorList>
            <person name="Ahmad T."/>
            <person name="Ishaq S.E."/>
            <person name="Wang F."/>
        </authorList>
    </citation>
    <scope>NUCLEOTIDE SEQUENCE</scope>
    <source>
        <strain evidence="4">LMO-M01</strain>
    </source>
</reference>
<dbReference type="InterPro" id="IPR012480">
    <property type="entry name" value="Hepar_II_III_C"/>
</dbReference>
<feature type="signal peptide" evidence="2">
    <location>
        <begin position="1"/>
        <end position="28"/>
    </location>
</feature>
<evidence type="ECO:0000313" key="4">
    <source>
        <dbReference type="EMBL" id="WED66981.1"/>
    </source>
</evidence>
<evidence type="ECO:0000256" key="1">
    <source>
        <dbReference type="ARBA" id="ARBA00004196"/>
    </source>
</evidence>
<dbReference type="InterPro" id="IPR008929">
    <property type="entry name" value="Chondroitin_lyas"/>
</dbReference>
<feature type="chain" id="PRO_5042090803" evidence="2">
    <location>
        <begin position="29"/>
        <end position="699"/>
    </location>
</feature>
<protein>
    <submittedName>
        <fullName evidence="4">Heparinase II/III family protein</fullName>
    </submittedName>
</protein>
<keyword evidence="2" id="KW-0732">Signal</keyword>
<gene>
    <name evidence="4" type="ORF">PXH66_08975</name>
</gene>
<evidence type="ECO:0000259" key="3">
    <source>
        <dbReference type="Pfam" id="PF07940"/>
    </source>
</evidence>
<dbReference type="SUPFAM" id="SSF48230">
    <property type="entry name" value="Chondroitin AC/alginate lyase"/>
    <property type="match status" value="1"/>
</dbReference>
<evidence type="ECO:0000313" key="5">
    <source>
        <dbReference type="Proteomes" id="UP001218638"/>
    </source>
</evidence>
<dbReference type="KEGG" id="slom:PXH66_08975"/>
<accession>A0AAF0CS47</accession>